<feature type="transmembrane region" description="Helical" evidence="2">
    <location>
        <begin position="97"/>
        <end position="124"/>
    </location>
</feature>
<feature type="domain" description="HTH cro/C1-type" evidence="3">
    <location>
        <begin position="10"/>
        <end position="64"/>
    </location>
</feature>
<reference evidence="4" key="1">
    <citation type="submission" date="2020-10" db="EMBL/GenBank/DDBJ databases">
        <authorList>
            <person name="Gilroy R."/>
        </authorList>
    </citation>
    <scope>NUCLEOTIDE SEQUENCE</scope>
    <source>
        <strain evidence="4">ChiHjej10B9-9673</strain>
    </source>
</reference>
<gene>
    <name evidence="4" type="ORF">IAC18_05405</name>
</gene>
<dbReference type="PANTHER" id="PTHR46558:SF11">
    <property type="entry name" value="HTH-TYPE TRANSCRIPTIONAL REGULATOR XRE"/>
    <property type="match status" value="1"/>
</dbReference>
<dbReference type="Gene3D" id="1.10.260.40">
    <property type="entry name" value="lambda repressor-like DNA-binding domains"/>
    <property type="match status" value="1"/>
</dbReference>
<dbReference type="EMBL" id="DVJK01000152">
    <property type="protein sequence ID" value="HIS66983.1"/>
    <property type="molecule type" value="Genomic_DNA"/>
</dbReference>
<feature type="non-terminal residue" evidence="4">
    <location>
        <position position="130"/>
    </location>
</feature>
<organism evidence="4 5">
    <name type="scientific">Candidatus Scatomorpha merdipullorum</name>
    <dbReference type="NCBI Taxonomy" id="2840927"/>
    <lineage>
        <taxon>Bacteria</taxon>
        <taxon>Bacillati</taxon>
        <taxon>Bacillota</taxon>
        <taxon>Clostridia</taxon>
        <taxon>Eubacteriales</taxon>
        <taxon>Candidatus Scatomorpha</taxon>
    </lineage>
</organism>
<sequence>MDKRSIGSFIAALRRAKGMTQKDLAALLHVSDKTVSRWETGEGAPELALIPAIAEIFGVSCDELLRGERKSEADAAESTPLGEKRRKWLLDSVLRRFNIYCIIISGASLTAVAAGLILLFVPVYTHRQIV</sequence>
<dbReference type="SMART" id="SM00530">
    <property type="entry name" value="HTH_XRE"/>
    <property type="match status" value="1"/>
</dbReference>
<dbReference type="Pfam" id="PF01381">
    <property type="entry name" value="HTH_3"/>
    <property type="match status" value="1"/>
</dbReference>
<evidence type="ECO:0000313" key="4">
    <source>
        <dbReference type="EMBL" id="HIS66983.1"/>
    </source>
</evidence>
<evidence type="ECO:0000313" key="5">
    <source>
        <dbReference type="Proteomes" id="UP000824001"/>
    </source>
</evidence>
<keyword evidence="2" id="KW-0812">Transmembrane</keyword>
<keyword evidence="2" id="KW-0472">Membrane</keyword>
<proteinExistence type="predicted"/>
<dbReference type="Proteomes" id="UP000824001">
    <property type="component" value="Unassembled WGS sequence"/>
</dbReference>
<dbReference type="PROSITE" id="PS50943">
    <property type="entry name" value="HTH_CROC1"/>
    <property type="match status" value="1"/>
</dbReference>
<dbReference type="InterPro" id="IPR010982">
    <property type="entry name" value="Lambda_DNA-bd_dom_sf"/>
</dbReference>
<reference evidence="4" key="2">
    <citation type="journal article" date="2021" name="PeerJ">
        <title>Extensive microbial diversity within the chicken gut microbiome revealed by metagenomics and culture.</title>
        <authorList>
            <person name="Gilroy R."/>
            <person name="Ravi A."/>
            <person name="Getino M."/>
            <person name="Pursley I."/>
            <person name="Horton D.L."/>
            <person name="Alikhan N.F."/>
            <person name="Baker D."/>
            <person name="Gharbi K."/>
            <person name="Hall N."/>
            <person name="Watson M."/>
            <person name="Adriaenssens E.M."/>
            <person name="Foster-Nyarko E."/>
            <person name="Jarju S."/>
            <person name="Secka A."/>
            <person name="Antonio M."/>
            <person name="Oren A."/>
            <person name="Chaudhuri R.R."/>
            <person name="La Ragione R."/>
            <person name="Hildebrand F."/>
            <person name="Pallen M.J."/>
        </authorList>
    </citation>
    <scope>NUCLEOTIDE SEQUENCE</scope>
    <source>
        <strain evidence="4">ChiHjej10B9-9673</strain>
    </source>
</reference>
<dbReference type="PANTHER" id="PTHR46558">
    <property type="entry name" value="TRACRIPTIONAL REGULATORY PROTEIN-RELATED-RELATED"/>
    <property type="match status" value="1"/>
</dbReference>
<protein>
    <submittedName>
        <fullName evidence="4">Helix-turn-helix transcriptional regulator</fullName>
    </submittedName>
</protein>
<comment type="caution">
    <text evidence="4">The sequence shown here is derived from an EMBL/GenBank/DDBJ whole genome shotgun (WGS) entry which is preliminary data.</text>
</comment>
<keyword evidence="2" id="KW-1133">Transmembrane helix</keyword>
<accession>A0A9D1JVM4</accession>
<dbReference type="AlphaFoldDB" id="A0A9D1JVM4"/>
<name>A0A9D1JVM4_9FIRM</name>
<keyword evidence="1" id="KW-0238">DNA-binding</keyword>
<dbReference type="InterPro" id="IPR001387">
    <property type="entry name" value="Cro/C1-type_HTH"/>
</dbReference>
<evidence type="ECO:0000256" key="2">
    <source>
        <dbReference type="SAM" id="Phobius"/>
    </source>
</evidence>
<evidence type="ECO:0000259" key="3">
    <source>
        <dbReference type="PROSITE" id="PS50943"/>
    </source>
</evidence>
<evidence type="ECO:0000256" key="1">
    <source>
        <dbReference type="ARBA" id="ARBA00023125"/>
    </source>
</evidence>
<dbReference type="SUPFAM" id="SSF47413">
    <property type="entry name" value="lambda repressor-like DNA-binding domains"/>
    <property type="match status" value="1"/>
</dbReference>
<dbReference type="GO" id="GO:0003677">
    <property type="term" value="F:DNA binding"/>
    <property type="evidence" value="ECO:0007669"/>
    <property type="project" value="UniProtKB-KW"/>
</dbReference>
<dbReference type="CDD" id="cd00093">
    <property type="entry name" value="HTH_XRE"/>
    <property type="match status" value="1"/>
</dbReference>